<accession>A0ABW1DEB3</accession>
<dbReference type="InterPro" id="IPR032710">
    <property type="entry name" value="NTF2-like_dom_sf"/>
</dbReference>
<dbReference type="InterPro" id="IPR037401">
    <property type="entry name" value="SnoaL-like"/>
</dbReference>
<protein>
    <submittedName>
        <fullName evidence="2">Nuclear transport factor 2 family protein</fullName>
    </submittedName>
</protein>
<dbReference type="Gene3D" id="3.10.450.50">
    <property type="match status" value="1"/>
</dbReference>
<comment type="caution">
    <text evidence="2">The sequence shown here is derived from an EMBL/GenBank/DDBJ whole genome shotgun (WGS) entry which is preliminary data.</text>
</comment>
<proteinExistence type="predicted"/>
<keyword evidence="3" id="KW-1185">Reference proteome</keyword>
<dbReference type="SUPFAM" id="SSF54427">
    <property type="entry name" value="NTF2-like"/>
    <property type="match status" value="1"/>
</dbReference>
<dbReference type="EMBL" id="JBHSPA010000135">
    <property type="protein sequence ID" value="MFC5835605.1"/>
    <property type="molecule type" value="Genomic_DNA"/>
</dbReference>
<dbReference type="RefSeq" id="WP_379525021.1">
    <property type="nucleotide sequence ID" value="NZ_JBHSPA010000135.1"/>
</dbReference>
<name>A0ABW1DEB3_9ACTN</name>
<evidence type="ECO:0000313" key="2">
    <source>
        <dbReference type="EMBL" id="MFC5835605.1"/>
    </source>
</evidence>
<dbReference type="Pfam" id="PF12680">
    <property type="entry name" value="SnoaL_2"/>
    <property type="match status" value="1"/>
</dbReference>
<feature type="domain" description="SnoaL-like" evidence="1">
    <location>
        <begin position="6"/>
        <end position="120"/>
    </location>
</feature>
<dbReference type="Proteomes" id="UP001596058">
    <property type="component" value="Unassembled WGS sequence"/>
</dbReference>
<organism evidence="2 3">
    <name type="scientific">Nonomuraea insulae</name>
    <dbReference type="NCBI Taxonomy" id="1616787"/>
    <lineage>
        <taxon>Bacteria</taxon>
        <taxon>Bacillati</taxon>
        <taxon>Actinomycetota</taxon>
        <taxon>Actinomycetes</taxon>
        <taxon>Streptosporangiales</taxon>
        <taxon>Streptosporangiaceae</taxon>
        <taxon>Nonomuraea</taxon>
    </lineage>
</organism>
<sequence>MTREIVEEFLRRTGQGDPARIAELYAAEVDWHVSWPVAGHPAVPWIRPRSTRADVEDHYRTFPRHCPPGEAAVSVERVLVDGADAVVMGRSSQLVRATGRRFTMTFALHLTVRDGLLVRHHMYEDSLSVLAAYEPDLTS</sequence>
<gene>
    <name evidence="2" type="ORF">ACFPZ3_68290</name>
</gene>
<reference evidence="3" key="1">
    <citation type="journal article" date="2019" name="Int. J. Syst. Evol. Microbiol.">
        <title>The Global Catalogue of Microorganisms (GCM) 10K type strain sequencing project: providing services to taxonomists for standard genome sequencing and annotation.</title>
        <authorList>
            <consortium name="The Broad Institute Genomics Platform"/>
            <consortium name="The Broad Institute Genome Sequencing Center for Infectious Disease"/>
            <person name="Wu L."/>
            <person name="Ma J."/>
        </authorList>
    </citation>
    <scope>NUCLEOTIDE SEQUENCE [LARGE SCALE GENOMIC DNA]</scope>
    <source>
        <strain evidence="3">CCUG 53903</strain>
    </source>
</reference>
<evidence type="ECO:0000259" key="1">
    <source>
        <dbReference type="Pfam" id="PF12680"/>
    </source>
</evidence>
<evidence type="ECO:0000313" key="3">
    <source>
        <dbReference type="Proteomes" id="UP001596058"/>
    </source>
</evidence>